<protein>
    <submittedName>
        <fullName evidence="7">Carbohydrate phosphatase</fullName>
    </submittedName>
</protein>
<proteinExistence type="inferred from homology"/>
<dbReference type="PANTHER" id="PTHR43200:SF2">
    <property type="entry name" value="3'(2'),5'-BISPHOSPHATE NUCLEOTIDASE"/>
    <property type="match status" value="1"/>
</dbReference>
<reference evidence="7" key="2">
    <citation type="submission" date="2023-05" db="EMBL/GenBank/DDBJ databases">
        <authorList>
            <consortium name="Lawrence Berkeley National Laboratory"/>
            <person name="Steindorff A."/>
            <person name="Hensen N."/>
            <person name="Bonometti L."/>
            <person name="Westerberg I."/>
            <person name="Brannstrom I.O."/>
            <person name="Guillou S."/>
            <person name="Cros-Aarteil S."/>
            <person name="Calhoun S."/>
            <person name="Haridas S."/>
            <person name="Kuo A."/>
            <person name="Mondo S."/>
            <person name="Pangilinan J."/>
            <person name="Riley R."/>
            <person name="Labutti K."/>
            <person name="Andreopoulos B."/>
            <person name="Lipzen A."/>
            <person name="Chen C."/>
            <person name="Yanf M."/>
            <person name="Daum C."/>
            <person name="Ng V."/>
            <person name="Clum A."/>
            <person name="Ohm R."/>
            <person name="Martin F."/>
            <person name="Silar P."/>
            <person name="Natvig D."/>
            <person name="Lalanne C."/>
            <person name="Gautier V."/>
            <person name="Ament-Velasquez S.L."/>
            <person name="Kruys A."/>
            <person name="Hutchinson M.I."/>
            <person name="Powell A.J."/>
            <person name="Barry K."/>
            <person name="Miller A.N."/>
            <person name="Grigoriev I.V."/>
            <person name="Debuchy R."/>
            <person name="Gladieux P."/>
            <person name="Thoren M.H."/>
            <person name="Johannesson H."/>
        </authorList>
    </citation>
    <scope>NUCLEOTIDE SEQUENCE</scope>
    <source>
        <strain evidence="7">CBS 757.83</strain>
    </source>
</reference>
<organism evidence="7 8">
    <name type="scientific">Parathielavia hyrcaniae</name>
    <dbReference type="NCBI Taxonomy" id="113614"/>
    <lineage>
        <taxon>Eukaryota</taxon>
        <taxon>Fungi</taxon>
        <taxon>Dikarya</taxon>
        <taxon>Ascomycota</taxon>
        <taxon>Pezizomycotina</taxon>
        <taxon>Sordariomycetes</taxon>
        <taxon>Sordariomycetidae</taxon>
        <taxon>Sordariales</taxon>
        <taxon>Chaetomiaceae</taxon>
        <taxon>Parathielavia</taxon>
    </lineage>
</organism>
<comment type="caution">
    <text evidence="7">The sequence shown here is derived from an EMBL/GenBank/DDBJ whole genome shotgun (WGS) entry which is preliminary data.</text>
</comment>
<dbReference type="PANTHER" id="PTHR43200">
    <property type="entry name" value="PHOSPHATASE"/>
    <property type="match status" value="1"/>
</dbReference>
<accession>A0AAN6SXD0</accession>
<evidence type="ECO:0000256" key="2">
    <source>
        <dbReference type="ARBA" id="ARBA00009759"/>
    </source>
</evidence>
<feature type="binding site" evidence="6">
    <location>
        <position position="404"/>
    </location>
    <ligand>
        <name>Mg(2+)</name>
        <dbReference type="ChEBI" id="CHEBI:18420"/>
        <label>1</label>
        <note>catalytic</note>
    </ligand>
</feature>
<evidence type="ECO:0000256" key="1">
    <source>
        <dbReference type="ARBA" id="ARBA00001946"/>
    </source>
</evidence>
<evidence type="ECO:0000313" key="8">
    <source>
        <dbReference type="Proteomes" id="UP001305647"/>
    </source>
</evidence>
<dbReference type="InterPro" id="IPR051090">
    <property type="entry name" value="Inositol_monoP_superfamily"/>
</dbReference>
<dbReference type="Pfam" id="PF00459">
    <property type="entry name" value="Inositol_P"/>
    <property type="match status" value="1"/>
</dbReference>
<dbReference type="Gene3D" id="3.40.190.80">
    <property type="match status" value="1"/>
</dbReference>
<comment type="cofactor">
    <cofactor evidence="1 6">
        <name>Mg(2+)</name>
        <dbReference type="ChEBI" id="CHEBI:18420"/>
    </cofactor>
</comment>
<keyword evidence="8" id="KW-1185">Reference proteome</keyword>
<evidence type="ECO:0000256" key="6">
    <source>
        <dbReference type="PIRSR" id="PIRSR600760-2"/>
    </source>
</evidence>
<keyword evidence="5 6" id="KW-0460">Magnesium</keyword>
<dbReference type="GO" id="GO:0046872">
    <property type="term" value="F:metal ion binding"/>
    <property type="evidence" value="ECO:0007669"/>
    <property type="project" value="UniProtKB-KW"/>
</dbReference>
<dbReference type="Proteomes" id="UP001305647">
    <property type="component" value="Unassembled WGS sequence"/>
</dbReference>
<feature type="binding site" evidence="6">
    <location>
        <position position="138"/>
    </location>
    <ligand>
        <name>Mg(2+)</name>
        <dbReference type="ChEBI" id="CHEBI:18420"/>
        <label>1</label>
        <note>catalytic</note>
    </ligand>
</feature>
<name>A0AAN6SXD0_9PEZI</name>
<dbReference type="GO" id="GO:0008441">
    <property type="term" value="F:3'(2'),5'-bisphosphate nucleotidase activity"/>
    <property type="evidence" value="ECO:0007669"/>
    <property type="project" value="TreeGrafter"/>
</dbReference>
<dbReference type="GO" id="GO:0000103">
    <property type="term" value="P:sulfate assimilation"/>
    <property type="evidence" value="ECO:0007669"/>
    <property type="project" value="TreeGrafter"/>
</dbReference>
<evidence type="ECO:0000256" key="5">
    <source>
        <dbReference type="ARBA" id="ARBA00022842"/>
    </source>
</evidence>
<dbReference type="InterPro" id="IPR000760">
    <property type="entry name" value="Inositol_monophosphatase-like"/>
</dbReference>
<dbReference type="InterPro" id="IPR020583">
    <property type="entry name" value="Inositol_monoP_metal-BS"/>
</dbReference>
<reference evidence="7" key="1">
    <citation type="journal article" date="2023" name="Mol. Phylogenet. Evol.">
        <title>Genome-scale phylogeny and comparative genomics of the fungal order Sordariales.</title>
        <authorList>
            <person name="Hensen N."/>
            <person name="Bonometti L."/>
            <person name="Westerberg I."/>
            <person name="Brannstrom I.O."/>
            <person name="Guillou S."/>
            <person name="Cros-Aarteil S."/>
            <person name="Calhoun S."/>
            <person name="Haridas S."/>
            <person name="Kuo A."/>
            <person name="Mondo S."/>
            <person name="Pangilinan J."/>
            <person name="Riley R."/>
            <person name="LaButti K."/>
            <person name="Andreopoulos B."/>
            <person name="Lipzen A."/>
            <person name="Chen C."/>
            <person name="Yan M."/>
            <person name="Daum C."/>
            <person name="Ng V."/>
            <person name="Clum A."/>
            <person name="Steindorff A."/>
            <person name="Ohm R.A."/>
            <person name="Martin F."/>
            <person name="Silar P."/>
            <person name="Natvig D.O."/>
            <person name="Lalanne C."/>
            <person name="Gautier V."/>
            <person name="Ament-Velasquez S.L."/>
            <person name="Kruys A."/>
            <person name="Hutchinson M.I."/>
            <person name="Powell A.J."/>
            <person name="Barry K."/>
            <person name="Miller A.N."/>
            <person name="Grigoriev I.V."/>
            <person name="Debuchy R."/>
            <person name="Gladieux P."/>
            <person name="Hiltunen Thoren M."/>
            <person name="Johannesson H."/>
        </authorList>
    </citation>
    <scope>NUCLEOTIDE SEQUENCE</scope>
    <source>
        <strain evidence="7">CBS 757.83</strain>
    </source>
</reference>
<feature type="binding site" evidence="6">
    <location>
        <position position="237"/>
    </location>
    <ligand>
        <name>Mg(2+)</name>
        <dbReference type="ChEBI" id="CHEBI:18420"/>
        <label>1</label>
        <note>catalytic</note>
    </ligand>
</feature>
<dbReference type="PROSITE" id="PS00629">
    <property type="entry name" value="IMP_1"/>
    <property type="match status" value="1"/>
</dbReference>
<dbReference type="Gene3D" id="3.30.540.10">
    <property type="entry name" value="Fructose-1,6-Bisphosphatase, subunit A, domain 1"/>
    <property type="match status" value="1"/>
</dbReference>
<comment type="similarity">
    <text evidence="2">Belongs to the inositol monophosphatase superfamily.</text>
</comment>
<dbReference type="AlphaFoldDB" id="A0AAN6SXD0"/>
<evidence type="ECO:0000256" key="4">
    <source>
        <dbReference type="ARBA" id="ARBA00022801"/>
    </source>
</evidence>
<feature type="binding site" evidence="6">
    <location>
        <position position="234"/>
    </location>
    <ligand>
        <name>Mg(2+)</name>
        <dbReference type="ChEBI" id="CHEBI:18420"/>
        <label>1</label>
        <note>catalytic</note>
    </ligand>
</feature>
<gene>
    <name evidence="7" type="ORF">N658DRAFT_501730</name>
</gene>
<dbReference type="SUPFAM" id="SSF56655">
    <property type="entry name" value="Carbohydrate phosphatase"/>
    <property type="match status" value="1"/>
</dbReference>
<feature type="binding site" evidence="6">
    <location>
        <position position="236"/>
    </location>
    <ligand>
        <name>Mg(2+)</name>
        <dbReference type="ChEBI" id="CHEBI:18420"/>
        <label>1</label>
        <note>catalytic</note>
    </ligand>
</feature>
<evidence type="ECO:0000313" key="7">
    <source>
        <dbReference type="EMBL" id="KAK4096299.1"/>
    </source>
</evidence>
<sequence length="465" mass="49861">MTVPSPGPTPLAHELLIAQLAVQRAALVTKRVLATLNAVKSPSQPSPPIAADTPTTPTILSQYLHPEYSSYPTSPLPLSPTTTTTLTSEETAFPFNFPRRLSLAKKDTSPVTVADLAAQALLVAAIHAAFPRDAILGEEDAADLRADADLARQVWDLVSTTRLGDDASEALLGRPKSLEEMLEVIDLGGRHQHQHEYGYGYESQHQRGYDDDEQVIAGGNGDAGGRRKRFWCLDPIDGTSAYMKGGQYAISVALLQDGREVLGVLGCPNWRFDEGMGRAAGERWTVQENVLDVGGMGLMLAAVRGQGATVRAMGDGPLSEGRGIDRGRGKPVELREMHLVDSQRSPATLTEKVGELAKIAGATYPAVTNLYSSHMRYAAMALGGREYAQLRWPKPGKGPWSIWDHAGSQLIYTESGAGKVTDLAGNPIDYSTGNKLSKSWGVITADESVHAEILGLVNQMRASSA</sequence>
<keyword evidence="4" id="KW-0378">Hydrolase</keyword>
<evidence type="ECO:0000256" key="3">
    <source>
        <dbReference type="ARBA" id="ARBA00022723"/>
    </source>
</evidence>
<dbReference type="EMBL" id="MU863722">
    <property type="protein sequence ID" value="KAK4096299.1"/>
    <property type="molecule type" value="Genomic_DNA"/>
</dbReference>
<keyword evidence="3 6" id="KW-0479">Metal-binding</keyword>